<reference evidence="4 5" key="1">
    <citation type="submission" date="2014-04" db="EMBL/GenBank/DDBJ databases">
        <title>Aquimarina sp. 22II-S11-z7 Genome Sequencing.</title>
        <authorList>
            <person name="Lai Q."/>
        </authorList>
    </citation>
    <scope>NUCLEOTIDE SEQUENCE [LARGE SCALE GENOMIC DNA]</scope>
    <source>
        <strain evidence="4 5">22II-S11-z7</strain>
    </source>
</reference>
<dbReference type="Pfam" id="PF04773">
    <property type="entry name" value="FecR"/>
    <property type="match status" value="1"/>
</dbReference>
<proteinExistence type="predicted"/>
<dbReference type="PANTHER" id="PTHR30273:SF2">
    <property type="entry name" value="PROTEIN FECR"/>
    <property type="match status" value="1"/>
</dbReference>
<accession>A0A023BMQ3</accession>
<dbReference type="OrthoDB" id="1097347at2"/>
<evidence type="ECO:0000256" key="1">
    <source>
        <dbReference type="SAM" id="Phobius"/>
    </source>
</evidence>
<protein>
    <recommendedName>
        <fullName evidence="6">FecR protein domain-containing protein</fullName>
    </recommendedName>
</protein>
<dbReference type="RefSeq" id="WP_034247537.1">
    <property type="nucleotide sequence ID" value="NZ_AQRA01000019.1"/>
</dbReference>
<keyword evidence="1" id="KW-0812">Transmembrane</keyword>
<dbReference type="AlphaFoldDB" id="A0A023BMQ3"/>
<feature type="domain" description="Protein FecR C-terminal" evidence="3">
    <location>
        <begin position="233"/>
        <end position="297"/>
    </location>
</feature>
<evidence type="ECO:0000313" key="5">
    <source>
        <dbReference type="Proteomes" id="UP000023541"/>
    </source>
</evidence>
<dbReference type="Gene3D" id="3.55.50.30">
    <property type="match status" value="1"/>
</dbReference>
<dbReference type="eggNOG" id="COG3712">
    <property type="taxonomic scope" value="Bacteria"/>
</dbReference>
<keyword evidence="1" id="KW-1133">Transmembrane helix</keyword>
<dbReference type="Proteomes" id="UP000023541">
    <property type="component" value="Unassembled WGS sequence"/>
</dbReference>
<organism evidence="4 5">
    <name type="scientific">Aquimarina atlantica</name>
    <dbReference type="NCBI Taxonomy" id="1317122"/>
    <lineage>
        <taxon>Bacteria</taxon>
        <taxon>Pseudomonadati</taxon>
        <taxon>Bacteroidota</taxon>
        <taxon>Flavobacteriia</taxon>
        <taxon>Flavobacteriales</taxon>
        <taxon>Flavobacteriaceae</taxon>
        <taxon>Aquimarina</taxon>
    </lineage>
</organism>
<dbReference type="EMBL" id="AQRA01000019">
    <property type="protein sequence ID" value="EZH71337.1"/>
    <property type="molecule type" value="Genomic_DNA"/>
</dbReference>
<keyword evidence="5" id="KW-1185">Reference proteome</keyword>
<evidence type="ECO:0008006" key="6">
    <source>
        <dbReference type="Google" id="ProtNLM"/>
    </source>
</evidence>
<dbReference type="InterPro" id="IPR012373">
    <property type="entry name" value="Ferrdict_sens_TM"/>
</dbReference>
<dbReference type="Pfam" id="PF16344">
    <property type="entry name" value="FecR_C"/>
    <property type="match status" value="1"/>
</dbReference>
<evidence type="ECO:0000259" key="3">
    <source>
        <dbReference type="Pfam" id="PF16344"/>
    </source>
</evidence>
<dbReference type="PANTHER" id="PTHR30273">
    <property type="entry name" value="PERIPLASMIC SIGNAL SENSOR AND SIGMA FACTOR ACTIVATOR FECR-RELATED"/>
    <property type="match status" value="1"/>
</dbReference>
<feature type="transmembrane region" description="Helical" evidence="1">
    <location>
        <begin position="77"/>
        <end position="95"/>
    </location>
</feature>
<evidence type="ECO:0000259" key="2">
    <source>
        <dbReference type="Pfam" id="PF04773"/>
    </source>
</evidence>
<keyword evidence="1" id="KW-0472">Membrane</keyword>
<feature type="domain" description="FecR protein" evidence="2">
    <location>
        <begin position="102"/>
        <end position="192"/>
    </location>
</feature>
<evidence type="ECO:0000313" key="4">
    <source>
        <dbReference type="EMBL" id="EZH71337.1"/>
    </source>
</evidence>
<dbReference type="Gene3D" id="2.60.120.1440">
    <property type="match status" value="1"/>
</dbReference>
<name>A0A023BMQ3_9FLAO</name>
<dbReference type="GO" id="GO:0016989">
    <property type="term" value="F:sigma factor antagonist activity"/>
    <property type="evidence" value="ECO:0007669"/>
    <property type="project" value="TreeGrafter"/>
</dbReference>
<dbReference type="InterPro" id="IPR006860">
    <property type="entry name" value="FecR"/>
</dbReference>
<dbReference type="STRING" id="1317122.ATO12_08080"/>
<sequence length="302" mass="34224">MEKSDNIDVFLAKWASGELSEEEINDFKKSKDYILYETILEGTKLLEVPTVDREKLFDRIQEDISEEKKVISLVPKWAYAIAASIALILGYTLFFNQNITHQSGFGERLAVTLPDGSEAILNAKSKLYYKKGSWENTERIVFLDGEAFFKVKKGNTFTVKSNHNSVSVLGTQFNVNASSGFFEVICYEGKVKVENKTSSKIITKGQAVRSIDASFEEWELNEITPSWTTGESSFVNTPLQQVISALEKQYKITIKSEQISINQRYSGGFTHDNLQNALHTIFDAMDIKFIFIDKNTIELSKE</sequence>
<dbReference type="InterPro" id="IPR032508">
    <property type="entry name" value="FecR_C"/>
</dbReference>
<comment type="caution">
    <text evidence="4">The sequence shown here is derived from an EMBL/GenBank/DDBJ whole genome shotgun (WGS) entry which is preliminary data.</text>
</comment>
<gene>
    <name evidence="4" type="ORF">ATO12_08080</name>
</gene>